<feature type="non-terminal residue" evidence="1">
    <location>
        <position position="1"/>
    </location>
</feature>
<dbReference type="EMBL" id="BARU01007030">
    <property type="protein sequence ID" value="GAH40336.1"/>
    <property type="molecule type" value="Genomic_DNA"/>
</dbReference>
<proteinExistence type="predicted"/>
<dbReference type="AlphaFoldDB" id="X1F3W4"/>
<sequence>RFVDSLDAQERNKILANNEIYDLISYILDKKILPEIDVARVL</sequence>
<accession>X1F3W4</accession>
<evidence type="ECO:0000313" key="1">
    <source>
        <dbReference type="EMBL" id="GAH40336.1"/>
    </source>
</evidence>
<reference evidence="1" key="1">
    <citation type="journal article" date="2014" name="Front. Microbiol.">
        <title>High frequency of phylogenetically diverse reductive dehalogenase-homologous genes in deep subseafloor sedimentary metagenomes.</title>
        <authorList>
            <person name="Kawai M."/>
            <person name="Futagami T."/>
            <person name="Toyoda A."/>
            <person name="Takaki Y."/>
            <person name="Nishi S."/>
            <person name="Hori S."/>
            <person name="Arai W."/>
            <person name="Tsubouchi T."/>
            <person name="Morono Y."/>
            <person name="Uchiyama I."/>
            <person name="Ito T."/>
            <person name="Fujiyama A."/>
            <person name="Inagaki F."/>
            <person name="Takami H."/>
        </authorList>
    </citation>
    <scope>NUCLEOTIDE SEQUENCE</scope>
    <source>
        <strain evidence="1">Expedition CK06-06</strain>
    </source>
</reference>
<organism evidence="1">
    <name type="scientific">marine sediment metagenome</name>
    <dbReference type="NCBI Taxonomy" id="412755"/>
    <lineage>
        <taxon>unclassified sequences</taxon>
        <taxon>metagenomes</taxon>
        <taxon>ecological metagenomes</taxon>
    </lineage>
</organism>
<protein>
    <submittedName>
        <fullName evidence="1">Uncharacterized protein</fullName>
    </submittedName>
</protein>
<name>X1F3W4_9ZZZZ</name>
<gene>
    <name evidence="1" type="ORF">S03H2_13868</name>
</gene>
<comment type="caution">
    <text evidence="1">The sequence shown here is derived from an EMBL/GenBank/DDBJ whole genome shotgun (WGS) entry which is preliminary data.</text>
</comment>